<sequence length="44" mass="5423">MCSEIIFMKFSVVISKEVHLLKFNNYNYSWLEYLLEFKAQEHHI</sequence>
<proteinExistence type="predicted"/>
<protein>
    <submittedName>
        <fullName evidence="1">Uncharacterized protein</fullName>
    </submittedName>
</protein>
<reference evidence="1 2" key="1">
    <citation type="journal article" date="2013" name="Int. J. Syst. Evol. Microbiol.">
        <title>Kordia antarctica sp. nov., isolated from Antarctic seawater.</title>
        <authorList>
            <person name="Baek K."/>
            <person name="Choi A."/>
            <person name="Kang I."/>
            <person name="Lee K."/>
            <person name="Cho J.C."/>
        </authorList>
    </citation>
    <scope>NUCLEOTIDE SEQUENCE [LARGE SCALE GENOMIC DNA]</scope>
    <source>
        <strain evidence="1 2">IMCC3317</strain>
    </source>
</reference>
<name>A0A7L4ZLT8_9FLAO</name>
<dbReference type="Proteomes" id="UP000464657">
    <property type="component" value="Chromosome"/>
</dbReference>
<dbReference type="AlphaFoldDB" id="A0A7L4ZLT8"/>
<evidence type="ECO:0000313" key="2">
    <source>
        <dbReference type="Proteomes" id="UP000464657"/>
    </source>
</evidence>
<keyword evidence="2" id="KW-1185">Reference proteome</keyword>
<dbReference type="EMBL" id="CP019288">
    <property type="protein sequence ID" value="QHI37399.1"/>
    <property type="molecule type" value="Genomic_DNA"/>
</dbReference>
<evidence type="ECO:0000313" key="1">
    <source>
        <dbReference type="EMBL" id="QHI37399.1"/>
    </source>
</evidence>
<organism evidence="1 2">
    <name type="scientific">Kordia antarctica</name>
    <dbReference type="NCBI Taxonomy" id="1218801"/>
    <lineage>
        <taxon>Bacteria</taxon>
        <taxon>Pseudomonadati</taxon>
        <taxon>Bacteroidota</taxon>
        <taxon>Flavobacteriia</taxon>
        <taxon>Flavobacteriales</taxon>
        <taxon>Flavobacteriaceae</taxon>
        <taxon>Kordia</taxon>
    </lineage>
</organism>
<accession>A0A7L4ZLT8</accession>
<dbReference type="KEGG" id="kan:IMCC3317_27780"/>
<gene>
    <name evidence="1" type="ORF">IMCC3317_27780</name>
</gene>